<name>A0A6A5KXI8_9PLEO</name>
<proteinExistence type="predicted"/>
<keyword evidence="3" id="KW-1185">Reference proteome</keyword>
<gene>
    <name evidence="2" type="ORF">BDW02DRAFT_575562</name>
</gene>
<feature type="region of interest" description="Disordered" evidence="1">
    <location>
        <begin position="1"/>
        <end position="25"/>
    </location>
</feature>
<evidence type="ECO:0000313" key="2">
    <source>
        <dbReference type="EMBL" id="KAF1839484.1"/>
    </source>
</evidence>
<organism evidence="2 3">
    <name type="scientific">Decorospora gaudefroyi</name>
    <dbReference type="NCBI Taxonomy" id="184978"/>
    <lineage>
        <taxon>Eukaryota</taxon>
        <taxon>Fungi</taxon>
        <taxon>Dikarya</taxon>
        <taxon>Ascomycota</taxon>
        <taxon>Pezizomycotina</taxon>
        <taxon>Dothideomycetes</taxon>
        <taxon>Pleosporomycetidae</taxon>
        <taxon>Pleosporales</taxon>
        <taxon>Pleosporineae</taxon>
        <taxon>Pleosporaceae</taxon>
        <taxon>Decorospora</taxon>
    </lineage>
</organism>
<reference evidence="2" key="1">
    <citation type="submission" date="2020-01" db="EMBL/GenBank/DDBJ databases">
        <authorList>
            <consortium name="DOE Joint Genome Institute"/>
            <person name="Haridas S."/>
            <person name="Albert R."/>
            <person name="Binder M."/>
            <person name="Bloem J."/>
            <person name="Labutti K."/>
            <person name="Salamov A."/>
            <person name="Andreopoulos B."/>
            <person name="Baker S.E."/>
            <person name="Barry K."/>
            <person name="Bills G."/>
            <person name="Bluhm B.H."/>
            <person name="Cannon C."/>
            <person name="Castanera R."/>
            <person name="Culley D.E."/>
            <person name="Daum C."/>
            <person name="Ezra D."/>
            <person name="Gonzalez J.B."/>
            <person name="Henrissat B."/>
            <person name="Kuo A."/>
            <person name="Liang C."/>
            <person name="Lipzen A."/>
            <person name="Lutzoni F."/>
            <person name="Magnuson J."/>
            <person name="Mondo S."/>
            <person name="Nolan M."/>
            <person name="Ohm R."/>
            <person name="Pangilinan J."/>
            <person name="Park H.-J."/>
            <person name="Ramirez L."/>
            <person name="Alfaro M."/>
            <person name="Sun H."/>
            <person name="Tritt A."/>
            <person name="Yoshinaga Y."/>
            <person name="Zwiers L.-H."/>
            <person name="Turgeon B.G."/>
            <person name="Goodwin S.B."/>
            <person name="Spatafora J.W."/>
            <person name="Crous P.W."/>
            <person name="Grigoriev I.V."/>
        </authorList>
    </citation>
    <scope>NUCLEOTIDE SEQUENCE</scope>
    <source>
        <strain evidence="2">P77</strain>
    </source>
</reference>
<dbReference type="AlphaFoldDB" id="A0A6A5KXI8"/>
<dbReference type="EMBL" id="ML975245">
    <property type="protein sequence ID" value="KAF1839484.1"/>
    <property type="molecule type" value="Genomic_DNA"/>
</dbReference>
<feature type="compositionally biased region" description="Low complexity" evidence="1">
    <location>
        <begin position="1"/>
        <end position="10"/>
    </location>
</feature>
<evidence type="ECO:0000313" key="3">
    <source>
        <dbReference type="Proteomes" id="UP000800040"/>
    </source>
</evidence>
<dbReference type="OrthoDB" id="10589012at2759"/>
<accession>A0A6A5KXI8</accession>
<sequence>MSSQAGSSSSNNDVPKVKLCATGDNNDPATDIRTFLSQMPTRKNAVLPLNPWTVPAGYYVRTDGTIMYIEREKQLRGNNQTASVNSSMECLIGAGVKHDVQRMERRAASEIK</sequence>
<protein>
    <submittedName>
        <fullName evidence="2">Uncharacterized protein</fullName>
    </submittedName>
</protein>
<dbReference type="Proteomes" id="UP000800040">
    <property type="component" value="Unassembled WGS sequence"/>
</dbReference>
<evidence type="ECO:0000256" key="1">
    <source>
        <dbReference type="SAM" id="MobiDB-lite"/>
    </source>
</evidence>